<keyword evidence="3" id="KW-0732">Signal</keyword>
<feature type="chain" id="PRO_5026791381" evidence="3">
    <location>
        <begin position="20"/>
        <end position="508"/>
    </location>
</feature>
<dbReference type="OrthoDB" id="8947665at2759"/>
<keyword evidence="6" id="KW-0675">Receptor</keyword>
<dbReference type="PANTHER" id="PTHR20859">
    <property type="entry name" value="INTERFERON/INTERLEUKIN RECEPTOR"/>
    <property type="match status" value="1"/>
</dbReference>
<evidence type="ECO:0000256" key="2">
    <source>
        <dbReference type="SAM" id="Phobius"/>
    </source>
</evidence>
<evidence type="ECO:0000313" key="6">
    <source>
        <dbReference type="RefSeq" id="XP_029314458.1"/>
    </source>
</evidence>
<dbReference type="InParanoid" id="A0A6J2RU31"/>
<evidence type="ECO:0000313" key="5">
    <source>
        <dbReference type="Proteomes" id="UP000504630"/>
    </source>
</evidence>
<protein>
    <submittedName>
        <fullName evidence="6">Cytokine receptor family member b1</fullName>
    </submittedName>
</protein>
<dbReference type="InterPro" id="IPR036116">
    <property type="entry name" value="FN3_sf"/>
</dbReference>
<dbReference type="GO" id="GO:0004896">
    <property type="term" value="F:cytokine receptor activity"/>
    <property type="evidence" value="ECO:0007669"/>
    <property type="project" value="TreeGrafter"/>
</dbReference>
<organism evidence="5 6">
    <name type="scientific">Cottoperca gobio</name>
    <name type="common">Frogmouth</name>
    <name type="synonym">Aphritis gobio</name>
    <dbReference type="NCBI Taxonomy" id="56716"/>
    <lineage>
        <taxon>Eukaryota</taxon>
        <taxon>Metazoa</taxon>
        <taxon>Chordata</taxon>
        <taxon>Craniata</taxon>
        <taxon>Vertebrata</taxon>
        <taxon>Euteleostomi</taxon>
        <taxon>Actinopterygii</taxon>
        <taxon>Neopterygii</taxon>
        <taxon>Teleostei</taxon>
        <taxon>Neoteleostei</taxon>
        <taxon>Acanthomorphata</taxon>
        <taxon>Eupercaria</taxon>
        <taxon>Perciformes</taxon>
        <taxon>Notothenioidei</taxon>
        <taxon>Bovichtidae</taxon>
        <taxon>Cottoperca</taxon>
    </lineage>
</organism>
<dbReference type="AlphaFoldDB" id="A0A6J2RU31"/>
<dbReference type="GeneID" id="115026038"/>
<evidence type="ECO:0000256" key="1">
    <source>
        <dbReference type="SAM" id="MobiDB-lite"/>
    </source>
</evidence>
<accession>A0A6J2RU31</accession>
<dbReference type="InterPro" id="IPR015373">
    <property type="entry name" value="Interferon/interleukin_rcp_dom"/>
</dbReference>
<reference evidence="6" key="1">
    <citation type="submission" date="2025-08" db="UniProtKB">
        <authorList>
            <consortium name="RefSeq"/>
        </authorList>
    </citation>
    <scope>IDENTIFICATION</scope>
</reference>
<keyword evidence="5" id="KW-1185">Reference proteome</keyword>
<keyword evidence="2" id="KW-1133">Transmembrane helix</keyword>
<dbReference type="PANTHER" id="PTHR20859:SF53">
    <property type="entry name" value="INTERLEUKIN-22 RECEPTOR SUBUNIT ALPHA-1"/>
    <property type="match status" value="1"/>
</dbReference>
<evidence type="ECO:0000259" key="4">
    <source>
        <dbReference type="PROSITE" id="PS50853"/>
    </source>
</evidence>
<feature type="signal peptide" evidence="3">
    <location>
        <begin position="1"/>
        <end position="19"/>
    </location>
</feature>
<evidence type="ECO:0000256" key="3">
    <source>
        <dbReference type="SAM" id="SignalP"/>
    </source>
</evidence>
<dbReference type="Proteomes" id="UP000504630">
    <property type="component" value="Chromosome 21"/>
</dbReference>
<dbReference type="Pfam" id="PF09294">
    <property type="entry name" value="Interfer-bind"/>
    <property type="match status" value="1"/>
</dbReference>
<sequence>MNCLPLVLYLILLLDSVRSSLPAPVNLSISSVNFNHVLSWVPGPGTPPGTRYKINRRVNRKAKLMLNSNTTSIKLKLRNDYKYELTVQASYKKTLSPESEKKTFEPLRDTEIGPPKVSLAGCGNCIQINISLPEADESTNINDMKGFYGAHFKVLWRKPKEKLTEGSIITPNKSYTLNNLLSGTEYCVKVRTLINANRNTKPSAWNCTFSSIVEPSTGFVVLGAVAGLLIVVFGVLMSSMFCLYYTGFLCKLATLPRVLTALSQGCTLTPEWTIPDKISISAEWEKRRKYNNPTTPQQPATSGTDTDEEDGEGENIYMNRGAELSSGESSCQDSADALGNGKGAASEGSGSLTMEAQVSDTKLEVPHGGLNGDESNAERAEVSFMPDGPVPGEGEEEQVCQSSGNINLFSVTLASLAVCEEGEEEEEQNTRDSLTDLLKLSDLEPLLHTDSQTELDVQTTVTLLLTQEDFTEGRCADTLSGYLKTCEGETWHEETQEEEEFSEYMQHT</sequence>
<dbReference type="Pfam" id="PF01108">
    <property type="entry name" value="Tissue_fac"/>
    <property type="match status" value="1"/>
</dbReference>
<dbReference type="InterPro" id="IPR013783">
    <property type="entry name" value="Ig-like_fold"/>
</dbReference>
<dbReference type="RefSeq" id="XP_029314458.1">
    <property type="nucleotide sequence ID" value="XM_029458598.1"/>
</dbReference>
<feature type="domain" description="Fibronectin type-III" evidence="4">
    <location>
        <begin position="23"/>
        <end position="109"/>
    </location>
</feature>
<dbReference type="CTD" id="569454"/>
<keyword evidence="2" id="KW-0472">Membrane</keyword>
<dbReference type="KEGG" id="cgob:115026038"/>
<dbReference type="InterPro" id="IPR050650">
    <property type="entry name" value="Type-II_Cytokine-TF_Rcpt"/>
</dbReference>
<feature type="domain" description="Fibronectin type-III" evidence="4">
    <location>
        <begin position="111"/>
        <end position="216"/>
    </location>
</feature>
<dbReference type="Gene3D" id="2.60.40.10">
    <property type="entry name" value="Immunoglobulins"/>
    <property type="match status" value="1"/>
</dbReference>
<keyword evidence="2" id="KW-0812">Transmembrane</keyword>
<feature type="region of interest" description="Disordered" evidence="1">
    <location>
        <begin position="289"/>
        <end position="355"/>
    </location>
</feature>
<dbReference type="SUPFAM" id="SSF49265">
    <property type="entry name" value="Fibronectin type III"/>
    <property type="match status" value="2"/>
</dbReference>
<name>A0A6J2RU31_COTGO</name>
<dbReference type="CDD" id="cd00063">
    <property type="entry name" value="FN3"/>
    <property type="match status" value="1"/>
</dbReference>
<dbReference type="InterPro" id="IPR003961">
    <property type="entry name" value="FN3_dom"/>
</dbReference>
<feature type="transmembrane region" description="Helical" evidence="2">
    <location>
        <begin position="219"/>
        <end position="245"/>
    </location>
</feature>
<dbReference type="PROSITE" id="PS50853">
    <property type="entry name" value="FN3"/>
    <property type="match status" value="2"/>
</dbReference>
<gene>
    <name evidence="6" type="primary">crfb1</name>
</gene>
<proteinExistence type="predicted"/>
<dbReference type="GO" id="GO:0005886">
    <property type="term" value="C:plasma membrane"/>
    <property type="evidence" value="ECO:0007669"/>
    <property type="project" value="TreeGrafter"/>
</dbReference>
<feature type="compositionally biased region" description="Polar residues" evidence="1">
    <location>
        <begin position="291"/>
        <end position="300"/>
    </location>
</feature>